<evidence type="ECO:0000256" key="1">
    <source>
        <dbReference type="SAM" id="MobiDB-lite"/>
    </source>
</evidence>
<dbReference type="Proteomes" id="UP000629468">
    <property type="component" value="Unassembled WGS sequence"/>
</dbReference>
<sequence length="481" mass="53284">MPPSTYTVSTTRNGREYAGRSDYPRFPQKELQRLVSRAVDLEDAVEGLPMREGRAKRAASPTPLDIERRDHPPPAPAIDLSPAGVISPLSLADSPLTLKPAKKNGSHLRRSKKKRSHVSEARRDTVARSEPPVTSSVVYNSSTFKAQSTGYCGVDATHTYSHVDIQGFRDAGYTVVPWNGIEALPILDDRGTVFAVFAGRPRAADYKDCCHRLYRAIDDIKNKTAFHPEQLNHRRGNYPAVNVGMTADRGLIEPTNLKVPSNVSTGVSQLSKCHEMERLLKFCDTSFQKWAPNLHAYYRQTMDKLGNHPKYRNIEGAGQGSVFGSMTVNYGSSVVTVPHRDHKNLAFGWCAVVALGDFNPREGGHLVLHEPRLAVEFPPGSAALIPSAVLTHSNALIAPQDQRASVTFYSSGSIFRFVDNGFQTLRSVQVSKNGTDYKFLLAQMKGDHRDRDGVNQGREGRWKRGLALYSTLQQLSENIFE</sequence>
<protein>
    <submittedName>
        <fullName evidence="2">Uncharacterized protein</fullName>
    </submittedName>
</protein>
<feature type="compositionally biased region" description="Basic residues" evidence="1">
    <location>
        <begin position="100"/>
        <end position="116"/>
    </location>
</feature>
<feature type="compositionally biased region" description="Basic and acidic residues" evidence="1">
    <location>
        <begin position="13"/>
        <end position="25"/>
    </location>
</feature>
<name>A0A8H7F0S1_AGABI</name>
<evidence type="ECO:0000313" key="2">
    <source>
        <dbReference type="EMBL" id="KAF7771102.1"/>
    </source>
</evidence>
<gene>
    <name evidence="2" type="ORF">Agabi119p4_7076</name>
</gene>
<reference evidence="2 3" key="1">
    <citation type="journal article" name="Sci. Rep.">
        <title>Telomere-to-telomere assembled and centromere annotated genomes of the two main subspecies of the button mushroom Agaricus bisporus reveal especially polymorphic chromosome ends.</title>
        <authorList>
            <person name="Sonnenberg A.S.M."/>
            <person name="Sedaghat-Telgerd N."/>
            <person name="Lavrijssen B."/>
            <person name="Ohm R.A."/>
            <person name="Hendrickx P.M."/>
            <person name="Scholtmeijer K."/>
            <person name="Baars J.J.P."/>
            <person name="van Peer A."/>
        </authorList>
    </citation>
    <scope>NUCLEOTIDE SEQUENCE [LARGE SCALE GENOMIC DNA]</scope>
    <source>
        <strain evidence="2 3">H119_p4</strain>
    </source>
</reference>
<evidence type="ECO:0000313" key="3">
    <source>
        <dbReference type="Proteomes" id="UP000629468"/>
    </source>
</evidence>
<feature type="compositionally biased region" description="Basic and acidic residues" evidence="1">
    <location>
        <begin position="117"/>
        <end position="127"/>
    </location>
</feature>
<feature type="region of interest" description="Disordered" evidence="1">
    <location>
        <begin position="1"/>
        <end position="25"/>
    </location>
</feature>
<comment type="caution">
    <text evidence="2">The sequence shown here is derived from an EMBL/GenBank/DDBJ whole genome shotgun (WGS) entry which is preliminary data.</text>
</comment>
<dbReference type="EMBL" id="JABXXO010000009">
    <property type="protein sequence ID" value="KAF7771102.1"/>
    <property type="molecule type" value="Genomic_DNA"/>
</dbReference>
<feature type="region of interest" description="Disordered" evidence="1">
    <location>
        <begin position="50"/>
        <end position="82"/>
    </location>
</feature>
<organism evidence="2 3">
    <name type="scientific">Agaricus bisporus var. burnettii</name>
    <dbReference type="NCBI Taxonomy" id="192524"/>
    <lineage>
        <taxon>Eukaryota</taxon>
        <taxon>Fungi</taxon>
        <taxon>Dikarya</taxon>
        <taxon>Basidiomycota</taxon>
        <taxon>Agaricomycotina</taxon>
        <taxon>Agaricomycetes</taxon>
        <taxon>Agaricomycetidae</taxon>
        <taxon>Agaricales</taxon>
        <taxon>Agaricineae</taxon>
        <taxon>Agaricaceae</taxon>
        <taxon>Agaricus</taxon>
    </lineage>
</organism>
<feature type="region of interest" description="Disordered" evidence="1">
    <location>
        <begin position="95"/>
        <end position="133"/>
    </location>
</feature>
<accession>A0A8H7F0S1</accession>
<dbReference type="Gene3D" id="3.60.130.30">
    <property type="match status" value="1"/>
</dbReference>
<proteinExistence type="predicted"/>
<feature type="compositionally biased region" description="Polar residues" evidence="1">
    <location>
        <begin position="1"/>
        <end position="12"/>
    </location>
</feature>
<dbReference type="AlphaFoldDB" id="A0A8H7F0S1"/>